<dbReference type="SUPFAM" id="SSF51322">
    <property type="entry name" value="Cyanovirin-N"/>
    <property type="match status" value="1"/>
</dbReference>
<feature type="signal peptide" evidence="1">
    <location>
        <begin position="1"/>
        <end position="18"/>
    </location>
</feature>
<keyword evidence="1" id="KW-0732">Signal</keyword>
<proteinExistence type="predicted"/>
<dbReference type="InterPro" id="IPR011058">
    <property type="entry name" value="Cyanovirin-N"/>
</dbReference>
<comment type="caution">
    <text evidence="3">The sequence shown here is derived from an EMBL/GenBank/DDBJ whole genome shotgun (WGS) entry which is preliminary data.</text>
</comment>
<dbReference type="EMBL" id="MU860026">
    <property type="protein sequence ID" value="KAK4241218.1"/>
    <property type="molecule type" value="Genomic_DNA"/>
</dbReference>
<evidence type="ECO:0000313" key="3">
    <source>
        <dbReference type="EMBL" id="KAK4241218.1"/>
    </source>
</evidence>
<evidence type="ECO:0000256" key="1">
    <source>
        <dbReference type="SAM" id="SignalP"/>
    </source>
</evidence>
<gene>
    <name evidence="3" type="ORF">C8A03DRAFT_30702</name>
</gene>
<reference evidence="3" key="1">
    <citation type="journal article" date="2023" name="Mol. Phylogenet. Evol.">
        <title>Genome-scale phylogeny and comparative genomics of the fungal order Sordariales.</title>
        <authorList>
            <person name="Hensen N."/>
            <person name="Bonometti L."/>
            <person name="Westerberg I."/>
            <person name="Brannstrom I.O."/>
            <person name="Guillou S."/>
            <person name="Cros-Aarteil S."/>
            <person name="Calhoun S."/>
            <person name="Haridas S."/>
            <person name="Kuo A."/>
            <person name="Mondo S."/>
            <person name="Pangilinan J."/>
            <person name="Riley R."/>
            <person name="LaButti K."/>
            <person name="Andreopoulos B."/>
            <person name="Lipzen A."/>
            <person name="Chen C."/>
            <person name="Yan M."/>
            <person name="Daum C."/>
            <person name="Ng V."/>
            <person name="Clum A."/>
            <person name="Steindorff A."/>
            <person name="Ohm R.A."/>
            <person name="Martin F."/>
            <person name="Silar P."/>
            <person name="Natvig D.O."/>
            <person name="Lalanne C."/>
            <person name="Gautier V."/>
            <person name="Ament-Velasquez S.L."/>
            <person name="Kruys A."/>
            <person name="Hutchinson M.I."/>
            <person name="Powell A.J."/>
            <person name="Barry K."/>
            <person name="Miller A.N."/>
            <person name="Grigoriev I.V."/>
            <person name="Debuchy R."/>
            <person name="Gladieux P."/>
            <person name="Hiltunen Thoren M."/>
            <person name="Johannesson H."/>
        </authorList>
    </citation>
    <scope>NUCLEOTIDE SEQUENCE</scope>
    <source>
        <strain evidence="3">CBS 532.94</strain>
    </source>
</reference>
<dbReference type="AlphaFoldDB" id="A0AAN7HF47"/>
<keyword evidence="4" id="KW-1185">Reference proteome</keyword>
<dbReference type="Gene3D" id="2.30.60.10">
    <property type="entry name" value="Cyanovirin-N"/>
    <property type="match status" value="1"/>
</dbReference>
<feature type="chain" id="PRO_5042867912" description="Cyanovirin-N domain-containing protein" evidence="1">
    <location>
        <begin position="19"/>
        <end position="158"/>
    </location>
</feature>
<feature type="domain" description="Cyanovirin-N" evidence="2">
    <location>
        <begin position="23"/>
        <end position="140"/>
    </location>
</feature>
<protein>
    <recommendedName>
        <fullName evidence="2">Cyanovirin-N domain-containing protein</fullName>
    </recommendedName>
</protein>
<organism evidence="3 4">
    <name type="scientific">Achaetomium macrosporum</name>
    <dbReference type="NCBI Taxonomy" id="79813"/>
    <lineage>
        <taxon>Eukaryota</taxon>
        <taxon>Fungi</taxon>
        <taxon>Dikarya</taxon>
        <taxon>Ascomycota</taxon>
        <taxon>Pezizomycotina</taxon>
        <taxon>Sordariomycetes</taxon>
        <taxon>Sordariomycetidae</taxon>
        <taxon>Sordariales</taxon>
        <taxon>Chaetomiaceae</taxon>
        <taxon>Achaetomium</taxon>
    </lineage>
</organism>
<dbReference type="Pfam" id="PF08881">
    <property type="entry name" value="CVNH"/>
    <property type="match status" value="1"/>
</dbReference>
<reference evidence="3" key="2">
    <citation type="submission" date="2023-05" db="EMBL/GenBank/DDBJ databases">
        <authorList>
            <consortium name="Lawrence Berkeley National Laboratory"/>
            <person name="Steindorff A."/>
            <person name="Hensen N."/>
            <person name="Bonometti L."/>
            <person name="Westerberg I."/>
            <person name="Brannstrom I.O."/>
            <person name="Guillou S."/>
            <person name="Cros-Aarteil S."/>
            <person name="Calhoun S."/>
            <person name="Haridas S."/>
            <person name="Kuo A."/>
            <person name="Mondo S."/>
            <person name="Pangilinan J."/>
            <person name="Riley R."/>
            <person name="Labutti K."/>
            <person name="Andreopoulos B."/>
            <person name="Lipzen A."/>
            <person name="Chen C."/>
            <person name="Yanf M."/>
            <person name="Daum C."/>
            <person name="Ng V."/>
            <person name="Clum A."/>
            <person name="Ohm R."/>
            <person name="Martin F."/>
            <person name="Silar P."/>
            <person name="Natvig D."/>
            <person name="Lalanne C."/>
            <person name="Gautier V."/>
            <person name="Ament-Velasquez S.L."/>
            <person name="Kruys A."/>
            <person name="Hutchinson M.I."/>
            <person name="Powell A.J."/>
            <person name="Barry K."/>
            <person name="Miller A.N."/>
            <person name="Grigoriev I.V."/>
            <person name="Debuchy R."/>
            <person name="Gladieux P."/>
            <person name="Thoren M.H."/>
            <person name="Johannesson H."/>
        </authorList>
    </citation>
    <scope>NUCLEOTIDE SEQUENCE</scope>
    <source>
        <strain evidence="3">CBS 532.94</strain>
    </source>
</reference>
<dbReference type="Proteomes" id="UP001303760">
    <property type="component" value="Unassembled WGS sequence"/>
</dbReference>
<evidence type="ECO:0000313" key="4">
    <source>
        <dbReference type="Proteomes" id="UP001303760"/>
    </source>
</evidence>
<evidence type="ECO:0000259" key="2">
    <source>
        <dbReference type="SMART" id="SM01111"/>
    </source>
</evidence>
<dbReference type="SMART" id="SM01111">
    <property type="entry name" value="CVNH"/>
    <property type="match status" value="1"/>
</dbReference>
<dbReference type="InterPro" id="IPR036673">
    <property type="entry name" value="Cyanovirin-N_sf"/>
</dbReference>
<accession>A0AAN7HF47</accession>
<sequence>MRFPVLFTLAASLVTVAADSYGNFSLTCTGVSLFHGFFLGATCATCCNPNANNVEDESENKNELDLTMCIGLNQTSGHMKWEVYGKFSNYCKNCTMSEPIGEAKHLLTCSCEPLVGSHGPVQSTLNLDDGISNDRGTLKCAGGMANLASGKTNSGKRH</sequence>
<name>A0AAN7HF47_9PEZI</name>